<proteinExistence type="predicted"/>
<dbReference type="AlphaFoldDB" id="A0A366KRY8"/>
<comment type="caution">
    <text evidence="2">The sequence shown here is derived from an EMBL/GenBank/DDBJ whole genome shotgun (WGS) entry which is preliminary data.</text>
</comment>
<evidence type="ECO:0000313" key="3">
    <source>
        <dbReference type="Proteomes" id="UP000252081"/>
    </source>
</evidence>
<gene>
    <name evidence="2" type="ORF">DRW42_18950</name>
</gene>
<organism evidence="2 3">
    <name type="scientific">Pedobacter miscanthi</name>
    <dbReference type="NCBI Taxonomy" id="2259170"/>
    <lineage>
        <taxon>Bacteria</taxon>
        <taxon>Pseudomonadati</taxon>
        <taxon>Bacteroidota</taxon>
        <taxon>Sphingobacteriia</taxon>
        <taxon>Sphingobacteriales</taxon>
        <taxon>Sphingobacteriaceae</taxon>
        <taxon>Pedobacter</taxon>
    </lineage>
</organism>
<accession>A0A366KRY8</accession>
<evidence type="ECO:0000313" key="2">
    <source>
        <dbReference type="EMBL" id="RBQ04280.1"/>
    </source>
</evidence>
<reference evidence="2 3" key="1">
    <citation type="submission" date="2018-07" db="EMBL/GenBank/DDBJ databases">
        <title>A draft genome of a endophytic bacteria, a new species of Pedobacter.</title>
        <authorList>
            <person name="Zhang Z.D."/>
            <person name="Chen Z.J."/>
        </authorList>
    </citation>
    <scope>NUCLEOTIDE SEQUENCE [LARGE SCALE GENOMIC DNA]</scope>
    <source>
        <strain evidence="2 3">RS10</strain>
    </source>
</reference>
<evidence type="ECO:0008006" key="4">
    <source>
        <dbReference type="Google" id="ProtNLM"/>
    </source>
</evidence>
<keyword evidence="1" id="KW-1133">Transmembrane helix</keyword>
<protein>
    <recommendedName>
        <fullName evidence="4">DoxX family protein</fullName>
    </recommendedName>
</protein>
<keyword evidence="3" id="KW-1185">Reference proteome</keyword>
<keyword evidence="1" id="KW-0812">Transmembrane</keyword>
<evidence type="ECO:0000256" key="1">
    <source>
        <dbReference type="SAM" id="Phobius"/>
    </source>
</evidence>
<feature type="transmembrane region" description="Helical" evidence="1">
    <location>
        <begin position="91"/>
        <end position="111"/>
    </location>
</feature>
<dbReference type="EMBL" id="QNQU01000017">
    <property type="protein sequence ID" value="RBQ04280.1"/>
    <property type="molecule type" value="Genomic_DNA"/>
</dbReference>
<dbReference type="OrthoDB" id="826196at2"/>
<dbReference type="Proteomes" id="UP000252081">
    <property type="component" value="Unassembled WGS sequence"/>
</dbReference>
<feature type="transmembrane region" description="Helical" evidence="1">
    <location>
        <begin position="46"/>
        <end position="70"/>
    </location>
</feature>
<dbReference type="RefSeq" id="WP_113950406.1">
    <property type="nucleotide sequence ID" value="NZ_QNQU01000017.1"/>
</dbReference>
<name>A0A366KRY8_9SPHI</name>
<sequence>MISRIISGILLLATVYFGISHGSRVFQKPTQQYLEMMNALGISNPMRIAFGILSISSALLILIPNTFFAGNAARAVLLVLMMALALKAGNYKFALIEIPFVMMPLILIYLGHPLKNTTFNF</sequence>
<keyword evidence="1" id="KW-0472">Membrane</keyword>